<comment type="subcellular location">
    <subcellularLocation>
        <location evidence="1">Cell membrane</location>
        <topology evidence="1">Multi-pass membrane protein</topology>
    </subcellularLocation>
</comment>
<keyword evidence="10" id="KW-1185">Reference proteome</keyword>
<keyword evidence="2" id="KW-1003">Cell membrane</keyword>
<evidence type="ECO:0000256" key="4">
    <source>
        <dbReference type="ARBA" id="ARBA00022692"/>
    </source>
</evidence>
<keyword evidence="4 8" id="KW-0812">Transmembrane</keyword>
<organism evidence="9 10">
    <name type="scientific">Pontibacter cellulosilyticus</name>
    <dbReference type="NCBI Taxonomy" id="1720253"/>
    <lineage>
        <taxon>Bacteria</taxon>
        <taxon>Pseudomonadati</taxon>
        <taxon>Bacteroidota</taxon>
        <taxon>Cytophagia</taxon>
        <taxon>Cytophagales</taxon>
        <taxon>Hymenobacteraceae</taxon>
        <taxon>Pontibacter</taxon>
    </lineage>
</organism>
<dbReference type="GO" id="GO:0005886">
    <property type="term" value="C:plasma membrane"/>
    <property type="evidence" value="ECO:0007669"/>
    <property type="project" value="UniProtKB-SubCell"/>
</dbReference>
<evidence type="ECO:0000313" key="10">
    <source>
        <dbReference type="Proteomes" id="UP000603640"/>
    </source>
</evidence>
<proteinExistence type="predicted"/>
<evidence type="ECO:0000256" key="7">
    <source>
        <dbReference type="ARBA" id="ARBA00023136"/>
    </source>
</evidence>
<feature type="transmembrane region" description="Helical" evidence="8">
    <location>
        <begin position="142"/>
        <end position="160"/>
    </location>
</feature>
<dbReference type="Proteomes" id="UP000603640">
    <property type="component" value="Unassembled WGS sequence"/>
</dbReference>
<reference evidence="9" key="1">
    <citation type="submission" date="2020-08" db="EMBL/GenBank/DDBJ databases">
        <title>Pontibacter sp. SD6 16S ribosomal RNA gene Genome sequencing and assembly.</title>
        <authorList>
            <person name="Kang M."/>
        </authorList>
    </citation>
    <scope>NUCLEOTIDE SEQUENCE</scope>
    <source>
        <strain evidence="9">SD6</strain>
    </source>
</reference>
<sequence length="180" mass="20351">MNSNNRSLYRFLITAVGVYICWYIFYDLWMLEDGRLDNWLTEQVAVASGYSLKIFGYEGAVKNTTVYIASHPMVFVGNGCNGLILMALFLGFVVAFPGPILRKLMYIPVGIVVINFLNVMRVVALALTALYQPDLLDFNHKYTFTFVVYACIFGLLMLWVKRFSSLADIQLESKPTADVA</sequence>
<dbReference type="InterPro" id="IPR026392">
    <property type="entry name" value="Exo/Archaeosortase_dom"/>
</dbReference>
<keyword evidence="7 8" id="KW-0472">Membrane</keyword>
<evidence type="ECO:0000256" key="8">
    <source>
        <dbReference type="SAM" id="Phobius"/>
    </source>
</evidence>
<keyword evidence="6 8" id="KW-1133">Transmembrane helix</keyword>
<comment type="caution">
    <text evidence="9">The sequence shown here is derived from an EMBL/GenBank/DDBJ whole genome shotgun (WGS) entry which is preliminary data.</text>
</comment>
<dbReference type="EMBL" id="JACRVF010000001">
    <property type="protein sequence ID" value="MBC5992595.1"/>
    <property type="molecule type" value="Genomic_DNA"/>
</dbReference>
<dbReference type="AlphaFoldDB" id="A0A923N486"/>
<protein>
    <submittedName>
        <fullName evidence="9">Archaeosortase/exosortase family protein</fullName>
    </submittedName>
</protein>
<evidence type="ECO:0000256" key="5">
    <source>
        <dbReference type="ARBA" id="ARBA00022801"/>
    </source>
</evidence>
<dbReference type="NCBIfam" id="TIGR04178">
    <property type="entry name" value="exo_archaeo"/>
    <property type="match status" value="1"/>
</dbReference>
<dbReference type="RefSeq" id="WP_187066529.1">
    <property type="nucleotide sequence ID" value="NZ_JACRVF010000001.1"/>
</dbReference>
<gene>
    <name evidence="9" type="ORF">H8S84_07100</name>
</gene>
<dbReference type="GO" id="GO:0008233">
    <property type="term" value="F:peptidase activity"/>
    <property type="evidence" value="ECO:0007669"/>
    <property type="project" value="UniProtKB-KW"/>
</dbReference>
<dbReference type="NCBIfam" id="NF046081">
    <property type="entry name" value="exosort_XrtX"/>
    <property type="match status" value="1"/>
</dbReference>
<keyword evidence="5" id="KW-0378">Hydrolase</keyword>
<feature type="transmembrane region" description="Helical" evidence="8">
    <location>
        <begin position="73"/>
        <end position="94"/>
    </location>
</feature>
<keyword evidence="3" id="KW-0645">Protease</keyword>
<accession>A0A923N486</accession>
<feature type="transmembrane region" description="Helical" evidence="8">
    <location>
        <begin position="106"/>
        <end position="130"/>
    </location>
</feature>
<evidence type="ECO:0000256" key="1">
    <source>
        <dbReference type="ARBA" id="ARBA00004651"/>
    </source>
</evidence>
<dbReference type="InterPro" id="IPR019127">
    <property type="entry name" value="Exosortase"/>
</dbReference>
<evidence type="ECO:0000313" key="9">
    <source>
        <dbReference type="EMBL" id="MBC5992595.1"/>
    </source>
</evidence>
<dbReference type="GO" id="GO:0006508">
    <property type="term" value="P:proteolysis"/>
    <property type="evidence" value="ECO:0007669"/>
    <property type="project" value="UniProtKB-KW"/>
</dbReference>
<evidence type="ECO:0000256" key="6">
    <source>
        <dbReference type="ARBA" id="ARBA00022989"/>
    </source>
</evidence>
<dbReference type="Pfam" id="PF09721">
    <property type="entry name" value="Exosortase_EpsH"/>
    <property type="match status" value="1"/>
</dbReference>
<feature type="transmembrane region" description="Helical" evidence="8">
    <location>
        <begin position="7"/>
        <end position="26"/>
    </location>
</feature>
<name>A0A923N486_9BACT</name>
<evidence type="ECO:0000256" key="2">
    <source>
        <dbReference type="ARBA" id="ARBA00022475"/>
    </source>
</evidence>
<evidence type="ECO:0000256" key="3">
    <source>
        <dbReference type="ARBA" id="ARBA00022670"/>
    </source>
</evidence>